<dbReference type="EC" id="2.1.1.-" evidence="6"/>
<evidence type="ECO:0000256" key="6">
    <source>
        <dbReference type="PIRNR" id="PIRNR011771"/>
    </source>
</evidence>
<dbReference type="PANTHER" id="PTHR13271:SF34">
    <property type="entry name" value="N-LYSINE METHYLTRANSFERASE SETD6"/>
    <property type="match status" value="1"/>
</dbReference>
<evidence type="ECO:0000256" key="1">
    <source>
        <dbReference type="ARBA" id="ARBA00004123"/>
    </source>
</evidence>
<dbReference type="Gene3D" id="3.90.1410.10">
    <property type="entry name" value="set domain protein methyltransferase, domain 1"/>
    <property type="match status" value="1"/>
</dbReference>
<dbReference type="InterPro" id="IPR001214">
    <property type="entry name" value="SET_dom"/>
</dbReference>
<proteinExistence type="inferred from homology"/>
<dbReference type="CDD" id="cd19178">
    <property type="entry name" value="SET_SETD6"/>
    <property type="match status" value="1"/>
</dbReference>
<evidence type="ECO:0000256" key="3">
    <source>
        <dbReference type="ARBA" id="ARBA00022679"/>
    </source>
</evidence>
<dbReference type="FunFam" id="3.90.1410.10:FF:000007">
    <property type="entry name" value="Ribosomal lysine N-methyltransferase 4"/>
    <property type="match status" value="1"/>
</dbReference>
<dbReference type="Gene3D" id="3.90.1420.10">
    <property type="entry name" value="Rubisco LSMT, substrate-binding domain"/>
    <property type="match status" value="1"/>
</dbReference>
<gene>
    <name evidence="8" type="ORF">ACJMK2_012318</name>
</gene>
<dbReference type="EMBL" id="JBJQND010000013">
    <property type="protein sequence ID" value="KAL3857676.1"/>
    <property type="molecule type" value="Genomic_DNA"/>
</dbReference>
<dbReference type="InterPro" id="IPR046341">
    <property type="entry name" value="SET_dom_sf"/>
</dbReference>
<evidence type="ECO:0000256" key="2">
    <source>
        <dbReference type="ARBA" id="ARBA00022603"/>
    </source>
</evidence>
<dbReference type="Proteomes" id="UP001634394">
    <property type="component" value="Unassembled WGS sequence"/>
</dbReference>
<dbReference type="InterPro" id="IPR050600">
    <property type="entry name" value="SETD3_SETD6_MTase"/>
</dbReference>
<evidence type="ECO:0000313" key="9">
    <source>
        <dbReference type="Proteomes" id="UP001634394"/>
    </source>
</evidence>
<comment type="similarity">
    <text evidence="6">Belongs to the class V-like SAM-binding methyltransferase superfamily. Histone-lysine methyltransferase family. SETD6 subfamily.</text>
</comment>
<evidence type="ECO:0000256" key="4">
    <source>
        <dbReference type="ARBA" id="ARBA00022691"/>
    </source>
</evidence>
<comment type="caution">
    <text evidence="8">The sequence shown here is derived from an EMBL/GenBank/DDBJ whole genome shotgun (WGS) entry which is preliminary data.</text>
</comment>
<keyword evidence="3 6" id="KW-0808">Transferase</keyword>
<reference evidence="8 9" key="1">
    <citation type="submission" date="2024-11" db="EMBL/GenBank/DDBJ databases">
        <title>Chromosome-level genome assembly of the freshwater bivalve Anodonta woodiana.</title>
        <authorList>
            <person name="Chen X."/>
        </authorList>
    </citation>
    <scope>NUCLEOTIDE SEQUENCE [LARGE SCALE GENOMIC DNA]</scope>
    <source>
        <strain evidence="8">MN2024</strain>
        <tissue evidence="8">Gills</tissue>
    </source>
</reference>
<dbReference type="GO" id="GO:0032259">
    <property type="term" value="P:methylation"/>
    <property type="evidence" value="ECO:0007669"/>
    <property type="project" value="UniProtKB-KW"/>
</dbReference>
<dbReference type="AlphaFoldDB" id="A0ABD3V7U6"/>
<keyword evidence="5 6" id="KW-0539">Nucleus</keyword>
<dbReference type="PROSITE" id="PS50280">
    <property type="entry name" value="SET"/>
    <property type="match status" value="1"/>
</dbReference>
<evidence type="ECO:0000256" key="5">
    <source>
        <dbReference type="ARBA" id="ARBA00023242"/>
    </source>
</evidence>
<sequence>MSAPVKRHASNEAESNSAKLSTTLSKDKLLDIFTGWLSENGFNVNPKVVVSEKGSCAQYGLIAVEDIDEGEVLFQILRPLLLSPETTIIADVLKKEKDHIQSKSGWVPLLLALLHEYNNPSSKWRPYLDLVPDFKELDLPMFWARSEREDLLQGTGTSEFVERDLRNIEKEFENVVLPFIKRHPDLFSKLCEDIEFYKKMVAFVMAYSFTEPLTSEQNEEDDEEQENYRSSPPMMVPMADILNHVAKNNAHLTFEKEAMKMVAITNISKGEEVFNTYGQLSNHHLLHMYGFAEPYPNNIYDTVEIPVQFLLHAALDVMEYSEDMFLRMKRVLYKMGLYSDYLVMIVGINGILSEEETYQTLKILIMSKEELDVCKANEEWLDEEDENMEDSLNFENFDLISKQWKEMLCKCAKTYLQLYKNSIKEDFERLSDCTVLSSRQKYSLYTKYGQKQILKKLISACL</sequence>
<evidence type="ECO:0000313" key="8">
    <source>
        <dbReference type="EMBL" id="KAL3857676.1"/>
    </source>
</evidence>
<dbReference type="SUPFAM" id="SSF82199">
    <property type="entry name" value="SET domain"/>
    <property type="match status" value="1"/>
</dbReference>
<comment type="function">
    <text evidence="6">Protein-lysine N-methyltransferase.</text>
</comment>
<accession>A0ABD3V7U6</accession>
<dbReference type="GO" id="GO:0016279">
    <property type="term" value="F:protein-lysine N-methyltransferase activity"/>
    <property type="evidence" value="ECO:0007669"/>
    <property type="project" value="UniProtKB-UniRule"/>
</dbReference>
<name>A0ABD3V7U6_SINWO</name>
<keyword evidence="9" id="KW-1185">Reference proteome</keyword>
<organism evidence="8 9">
    <name type="scientific">Sinanodonta woodiana</name>
    <name type="common">Chinese pond mussel</name>
    <name type="synonym">Anodonta woodiana</name>
    <dbReference type="NCBI Taxonomy" id="1069815"/>
    <lineage>
        <taxon>Eukaryota</taxon>
        <taxon>Metazoa</taxon>
        <taxon>Spiralia</taxon>
        <taxon>Lophotrochozoa</taxon>
        <taxon>Mollusca</taxon>
        <taxon>Bivalvia</taxon>
        <taxon>Autobranchia</taxon>
        <taxon>Heteroconchia</taxon>
        <taxon>Palaeoheterodonta</taxon>
        <taxon>Unionida</taxon>
        <taxon>Unionoidea</taxon>
        <taxon>Unionidae</taxon>
        <taxon>Unioninae</taxon>
        <taxon>Sinanodonta</taxon>
    </lineage>
</organism>
<feature type="domain" description="SET" evidence="7">
    <location>
        <begin position="40"/>
        <end position="278"/>
    </location>
</feature>
<dbReference type="InterPro" id="IPR015353">
    <property type="entry name" value="Rubisco_LSMT_subst-bd"/>
</dbReference>
<comment type="subcellular location">
    <subcellularLocation>
        <location evidence="1 6">Nucleus</location>
    </subcellularLocation>
</comment>
<protein>
    <recommendedName>
        <fullName evidence="6">N-lysine methyltransferase</fullName>
        <ecNumber evidence="6">2.1.1.-</ecNumber>
    </recommendedName>
</protein>
<dbReference type="InterPro" id="IPR011383">
    <property type="entry name" value="N-lys_methylase_SETD6"/>
</dbReference>
<dbReference type="Pfam" id="PF00856">
    <property type="entry name" value="SET"/>
    <property type="match status" value="1"/>
</dbReference>
<keyword evidence="4 6" id="KW-0949">S-adenosyl-L-methionine</keyword>
<dbReference type="InterPro" id="IPR044430">
    <property type="entry name" value="SETD6_SET"/>
</dbReference>
<dbReference type="PANTHER" id="PTHR13271">
    <property type="entry name" value="UNCHARACTERIZED PUTATIVE METHYLTRANSFERASE"/>
    <property type="match status" value="1"/>
</dbReference>
<dbReference type="Pfam" id="PF09273">
    <property type="entry name" value="Rubis-subs-bind"/>
    <property type="match status" value="1"/>
</dbReference>
<keyword evidence="2 6" id="KW-0489">Methyltransferase</keyword>
<dbReference type="GO" id="GO:0005634">
    <property type="term" value="C:nucleus"/>
    <property type="evidence" value="ECO:0007669"/>
    <property type="project" value="UniProtKB-SubCell"/>
</dbReference>
<evidence type="ECO:0000259" key="7">
    <source>
        <dbReference type="PROSITE" id="PS50280"/>
    </source>
</evidence>
<dbReference type="PIRSF" id="PIRSF011771">
    <property type="entry name" value="RMS1_SET"/>
    <property type="match status" value="1"/>
</dbReference>
<dbReference type="InterPro" id="IPR036464">
    <property type="entry name" value="Rubisco_LSMT_subst-bd_sf"/>
</dbReference>
<dbReference type="SUPFAM" id="SSF81822">
    <property type="entry name" value="RuBisCo LSMT C-terminal, substrate-binding domain"/>
    <property type="match status" value="1"/>
</dbReference>